<dbReference type="Proteomes" id="UP000593560">
    <property type="component" value="Unassembled WGS sequence"/>
</dbReference>
<dbReference type="AlphaFoldDB" id="A0A7J9G5F0"/>
<dbReference type="OrthoDB" id="999046at2759"/>
<dbReference type="EMBL" id="JABFAD010000002">
    <property type="protein sequence ID" value="MBA0792374.1"/>
    <property type="molecule type" value="Genomic_DNA"/>
</dbReference>
<reference evidence="1 2" key="1">
    <citation type="journal article" date="2019" name="Genome Biol. Evol.">
        <title>Insights into the evolution of the New World diploid cottons (Gossypium, subgenus Houzingenia) based on genome sequencing.</title>
        <authorList>
            <person name="Grover C.E."/>
            <person name="Arick M.A. 2nd"/>
            <person name="Thrash A."/>
            <person name="Conover J.L."/>
            <person name="Sanders W.S."/>
            <person name="Peterson D.G."/>
            <person name="Frelichowski J.E."/>
            <person name="Scheffler J.A."/>
            <person name="Scheffler B.E."/>
            <person name="Wendel J.F."/>
        </authorList>
    </citation>
    <scope>NUCLEOTIDE SEQUENCE [LARGE SCALE GENOMIC DNA]</scope>
    <source>
        <strain evidence="1">0</strain>
        <tissue evidence="1">Leaf</tissue>
    </source>
</reference>
<organism evidence="1 2">
    <name type="scientific">Gossypium harknessii</name>
    <dbReference type="NCBI Taxonomy" id="34285"/>
    <lineage>
        <taxon>Eukaryota</taxon>
        <taxon>Viridiplantae</taxon>
        <taxon>Streptophyta</taxon>
        <taxon>Embryophyta</taxon>
        <taxon>Tracheophyta</taxon>
        <taxon>Spermatophyta</taxon>
        <taxon>Magnoliopsida</taxon>
        <taxon>eudicotyledons</taxon>
        <taxon>Gunneridae</taxon>
        <taxon>Pentapetalae</taxon>
        <taxon>rosids</taxon>
        <taxon>malvids</taxon>
        <taxon>Malvales</taxon>
        <taxon>Malvaceae</taxon>
        <taxon>Malvoideae</taxon>
        <taxon>Gossypium</taxon>
    </lineage>
</organism>
<keyword evidence="2" id="KW-1185">Reference proteome</keyword>
<evidence type="ECO:0000313" key="2">
    <source>
        <dbReference type="Proteomes" id="UP000593560"/>
    </source>
</evidence>
<proteinExistence type="predicted"/>
<gene>
    <name evidence="1" type="ORF">Gohar_016875</name>
</gene>
<protein>
    <submittedName>
        <fullName evidence="1">Uncharacterized protein</fullName>
    </submittedName>
</protein>
<evidence type="ECO:0000313" key="1">
    <source>
        <dbReference type="EMBL" id="MBA0792374.1"/>
    </source>
</evidence>
<accession>A0A7J9G5F0</accession>
<comment type="caution">
    <text evidence="1">The sequence shown here is derived from an EMBL/GenBank/DDBJ whole genome shotgun (WGS) entry which is preliminary data.</text>
</comment>
<sequence>MKTMQCSMFTSRKKRHHYHPLPFPKPKLSWKCHQVAMRHLQPELMRHYRSMNPAFATWTLDKVIREKLQLDNINSLRGLLAPFCFERR</sequence>
<name>A0A7J9G5F0_9ROSI</name>